<keyword evidence="2" id="KW-1185">Reference proteome</keyword>
<name>A0ABS6H5P2_9PROT</name>
<evidence type="ECO:0000313" key="2">
    <source>
        <dbReference type="Proteomes" id="UP000689967"/>
    </source>
</evidence>
<proteinExistence type="predicted"/>
<accession>A0ABS6H5P2</accession>
<dbReference type="RefSeq" id="WP_216874734.1">
    <property type="nucleotide sequence ID" value="NZ_JAERQM010000002.1"/>
</dbReference>
<comment type="caution">
    <text evidence="1">The sequence shown here is derived from an EMBL/GenBank/DDBJ whole genome shotgun (WGS) entry which is preliminary data.</text>
</comment>
<protein>
    <submittedName>
        <fullName evidence="1">Uncharacterized protein</fullName>
    </submittedName>
</protein>
<evidence type="ECO:0000313" key="1">
    <source>
        <dbReference type="EMBL" id="MBU8543975.1"/>
    </source>
</evidence>
<reference evidence="1 2" key="1">
    <citation type="submission" date="2021-01" db="EMBL/GenBank/DDBJ databases">
        <title>Roseomonas sp. nov, a bacterium isolated from an oil production mixture in Yumen Oilfield.</title>
        <authorList>
            <person name="Wu D."/>
        </authorList>
    </citation>
    <scope>NUCLEOTIDE SEQUENCE [LARGE SCALE GENOMIC DNA]</scope>
    <source>
        <strain evidence="1 2">ROY-5-3</strain>
    </source>
</reference>
<organism evidence="1 2">
    <name type="scientific">Falsiroseomonas oleicola</name>
    <dbReference type="NCBI Taxonomy" id="2801474"/>
    <lineage>
        <taxon>Bacteria</taxon>
        <taxon>Pseudomonadati</taxon>
        <taxon>Pseudomonadota</taxon>
        <taxon>Alphaproteobacteria</taxon>
        <taxon>Acetobacterales</taxon>
        <taxon>Roseomonadaceae</taxon>
        <taxon>Falsiroseomonas</taxon>
    </lineage>
</organism>
<dbReference type="EMBL" id="JAERQM010000002">
    <property type="protein sequence ID" value="MBU8543975.1"/>
    <property type="molecule type" value="Genomic_DNA"/>
</dbReference>
<sequence>MPTRTPPPGTQLVAGAGLARPAFWPSPAGEGREWRYGSNAGSAHLAPHLTIPPLPRATAQALAAPRQPGIPADVVQQMLEALRSFDLLLTTQCPAGPDSALARAQDIGPQTLATWRAARAAIAVGEAAL</sequence>
<dbReference type="Proteomes" id="UP000689967">
    <property type="component" value="Unassembled WGS sequence"/>
</dbReference>
<gene>
    <name evidence="1" type="ORF">JJQ90_09685</name>
</gene>